<dbReference type="Proteomes" id="UP000789920">
    <property type="component" value="Unassembled WGS sequence"/>
</dbReference>
<gene>
    <name evidence="1" type="ORF">RPERSI_LOCUS29409</name>
</gene>
<protein>
    <submittedName>
        <fullName evidence="1">4673_t:CDS:1</fullName>
    </submittedName>
</protein>
<feature type="non-terminal residue" evidence="1">
    <location>
        <position position="1"/>
    </location>
</feature>
<proteinExistence type="predicted"/>
<reference evidence="1" key="1">
    <citation type="submission" date="2021-06" db="EMBL/GenBank/DDBJ databases">
        <authorList>
            <person name="Kallberg Y."/>
            <person name="Tangrot J."/>
            <person name="Rosling A."/>
        </authorList>
    </citation>
    <scope>NUCLEOTIDE SEQUENCE</scope>
    <source>
        <strain evidence="1">MA461A</strain>
    </source>
</reference>
<organism evidence="1 2">
    <name type="scientific">Racocetra persica</name>
    <dbReference type="NCBI Taxonomy" id="160502"/>
    <lineage>
        <taxon>Eukaryota</taxon>
        <taxon>Fungi</taxon>
        <taxon>Fungi incertae sedis</taxon>
        <taxon>Mucoromycota</taxon>
        <taxon>Glomeromycotina</taxon>
        <taxon>Glomeromycetes</taxon>
        <taxon>Diversisporales</taxon>
        <taxon>Gigasporaceae</taxon>
        <taxon>Racocetra</taxon>
    </lineage>
</organism>
<comment type="caution">
    <text evidence="1">The sequence shown here is derived from an EMBL/GenBank/DDBJ whole genome shotgun (WGS) entry which is preliminary data.</text>
</comment>
<dbReference type="EMBL" id="CAJVQC010110894">
    <property type="protein sequence ID" value="CAG8835053.1"/>
    <property type="molecule type" value="Genomic_DNA"/>
</dbReference>
<accession>A0ACA9SC17</accession>
<sequence length="102" mass="11907">RLYGTTLTCDNVIEETSSQLVFEADQNGGFRSPYTMRKIGIGRELYQLLQPIINQFVSKHPVVQQENYYLVNILTEESRLFNNIEDNKTTLDIVKNELVQYF</sequence>
<name>A0ACA9SC17_9GLOM</name>
<feature type="non-terminal residue" evidence="1">
    <location>
        <position position="102"/>
    </location>
</feature>
<evidence type="ECO:0000313" key="2">
    <source>
        <dbReference type="Proteomes" id="UP000789920"/>
    </source>
</evidence>
<evidence type="ECO:0000313" key="1">
    <source>
        <dbReference type="EMBL" id="CAG8835053.1"/>
    </source>
</evidence>
<keyword evidence="2" id="KW-1185">Reference proteome</keyword>